<reference evidence="3 4" key="1">
    <citation type="submission" date="2019-03" db="EMBL/GenBank/DDBJ databases">
        <title>Genomic Encyclopedia of Type Strains, Phase III (KMG-III): the genomes of soil and plant-associated and newly described type strains.</title>
        <authorList>
            <person name="Whitman W."/>
        </authorList>
    </citation>
    <scope>NUCLEOTIDE SEQUENCE [LARGE SCALE GENOMIC DNA]</scope>
    <source>
        <strain evidence="3 4">CECT 8976</strain>
    </source>
</reference>
<dbReference type="Pfam" id="PF09917">
    <property type="entry name" value="DUF2147"/>
    <property type="match status" value="1"/>
</dbReference>
<dbReference type="EMBL" id="SNZP01000008">
    <property type="protein sequence ID" value="TDR78423.1"/>
    <property type="molecule type" value="Genomic_DNA"/>
</dbReference>
<dbReference type="RefSeq" id="WP_243729368.1">
    <property type="nucleotide sequence ID" value="NZ_SNZP01000008.1"/>
</dbReference>
<dbReference type="PANTHER" id="PTHR36919">
    <property type="entry name" value="BLR1215 PROTEIN"/>
    <property type="match status" value="1"/>
</dbReference>
<keyword evidence="4" id="KW-1185">Reference proteome</keyword>
<comment type="caution">
    <text evidence="3">The sequence shown here is derived from an EMBL/GenBank/DDBJ whole genome shotgun (WGS) entry which is preliminary data.</text>
</comment>
<dbReference type="Proteomes" id="UP000295611">
    <property type="component" value="Unassembled WGS sequence"/>
</dbReference>
<gene>
    <name evidence="3" type="ORF">DFP86_108142</name>
</gene>
<evidence type="ECO:0000259" key="2">
    <source>
        <dbReference type="Pfam" id="PF09917"/>
    </source>
</evidence>
<sequence>MMIRCKAVLLAVVLGLLSTFALAEDTPVGVWKNIDDQTHQAKALIEISQTASGELTGKIVKLLQHPDAVCDNCEGALKGKPDLGMTILWGLKQDGKTWSGGRILDPKSGKVYSAKMTVLEGGKKLEVRGFLGISLLGRSQVWERQ</sequence>
<evidence type="ECO:0000256" key="1">
    <source>
        <dbReference type="SAM" id="SignalP"/>
    </source>
</evidence>
<feature type="chain" id="PRO_5020653829" evidence="1">
    <location>
        <begin position="24"/>
        <end position="145"/>
    </location>
</feature>
<feature type="signal peptide" evidence="1">
    <location>
        <begin position="1"/>
        <end position="23"/>
    </location>
</feature>
<organism evidence="3 4">
    <name type="scientific">Paludibacterium purpuratum</name>
    <dbReference type="NCBI Taxonomy" id="1144873"/>
    <lineage>
        <taxon>Bacteria</taxon>
        <taxon>Pseudomonadati</taxon>
        <taxon>Pseudomonadota</taxon>
        <taxon>Betaproteobacteria</taxon>
        <taxon>Neisseriales</taxon>
        <taxon>Chromobacteriaceae</taxon>
        <taxon>Paludibacterium</taxon>
    </lineage>
</organism>
<dbReference type="Gene3D" id="2.40.128.520">
    <property type="match status" value="1"/>
</dbReference>
<dbReference type="InterPro" id="IPR019223">
    <property type="entry name" value="DUF2147"/>
</dbReference>
<evidence type="ECO:0000313" key="4">
    <source>
        <dbReference type="Proteomes" id="UP000295611"/>
    </source>
</evidence>
<evidence type="ECO:0000313" key="3">
    <source>
        <dbReference type="EMBL" id="TDR78423.1"/>
    </source>
</evidence>
<proteinExistence type="predicted"/>
<accession>A0A4R7B687</accession>
<dbReference type="PANTHER" id="PTHR36919:SF3">
    <property type="entry name" value="BLL5882 PROTEIN"/>
    <property type="match status" value="1"/>
</dbReference>
<name>A0A4R7B687_9NEIS</name>
<keyword evidence="1" id="KW-0732">Signal</keyword>
<feature type="domain" description="DUF2147" evidence="2">
    <location>
        <begin position="29"/>
        <end position="144"/>
    </location>
</feature>
<dbReference type="AlphaFoldDB" id="A0A4R7B687"/>
<protein>
    <submittedName>
        <fullName evidence="3">Uncharacterized protein (DUF2147 family)</fullName>
    </submittedName>
</protein>